<evidence type="ECO:0000256" key="1">
    <source>
        <dbReference type="SAM" id="MobiDB-lite"/>
    </source>
</evidence>
<protein>
    <recommendedName>
        <fullName evidence="3">Peptidase S33 tripeptidyl aminopeptidase-like C-terminal domain-containing protein</fullName>
    </recommendedName>
</protein>
<feature type="transmembrane region" description="Helical" evidence="2">
    <location>
        <begin position="7"/>
        <end position="27"/>
    </location>
</feature>
<comment type="caution">
    <text evidence="4">The sequence shown here is derived from an EMBL/GenBank/DDBJ whole genome shotgun (WGS) entry which is preliminary data.</text>
</comment>
<organism evidence="4 5">
    <name type="scientific">Acrocarpospora macrocephala</name>
    <dbReference type="NCBI Taxonomy" id="150177"/>
    <lineage>
        <taxon>Bacteria</taxon>
        <taxon>Bacillati</taxon>
        <taxon>Actinomycetota</taxon>
        <taxon>Actinomycetes</taxon>
        <taxon>Streptosporangiales</taxon>
        <taxon>Streptosporangiaceae</taxon>
        <taxon>Acrocarpospora</taxon>
    </lineage>
</organism>
<dbReference type="InterPro" id="IPR013595">
    <property type="entry name" value="Pept_S33_TAP-like_C"/>
</dbReference>
<dbReference type="Gene3D" id="3.40.50.1820">
    <property type="entry name" value="alpha/beta hydrolase"/>
    <property type="match status" value="1"/>
</dbReference>
<keyword evidence="5" id="KW-1185">Reference proteome</keyword>
<feature type="region of interest" description="Disordered" evidence="1">
    <location>
        <begin position="653"/>
        <end position="675"/>
    </location>
</feature>
<dbReference type="EMBL" id="BLAE01000016">
    <property type="protein sequence ID" value="GES09539.1"/>
    <property type="molecule type" value="Genomic_DNA"/>
</dbReference>
<dbReference type="AlphaFoldDB" id="A0A5M3WN06"/>
<sequence length="675" mass="70878">MTKRTVVRAIALTVIGILVLALAYLNLRPEDTLAVPAGARPGSLTMEPCDYDTEAGTVPADCGTLVVPENRRDPATDLIALPVIRIRATGPSPGEPIFRLNGGPGATNLKFPQASRLTGNHDVVLVGYRGVDGSRRLDCPEVTETLQSSSDLAGAESLRAATRAFEACASRLTGDGIDLTGYSIPQRVDDLEAARTALGYSRINLISSSAGTRTAMIYSWRYPRSLFRSAMISVNPPGHFVWDPRITDQQFARYAELCRADAQCSARTDDLAASMRSAAADVPGRWGPLPIKEGNVRIAGMYGMFQNGKGSAPLNAPALTDAYLRGDAGSFWALSTIADLVVPGSFVWGEFASFGMIDAPAAQRYYDAGGDPGSILGNAATDLLWGGPSGFYQVWPDSPDNAEYRTVRKSDVETLLIGGTVDFSTPAELATKELLPALSRGKQVTLPELGHTGDFWEHQLEAGQQLLTTFFDQGTVDSSRFGPRPVDFEPATSMSAIGKILAGGATGGALLAVLLLVAMARHARRNGGFRRRTGVWLRVLTPLPLGLGGWLLAVLLVWAIRPQVFVGSAALAVPSVGLAVGLGAYAAWTRRGGPAWTRRAGLAAAAGGALLGAALGFGAASDLASLLTTIVGAAAVGNLALLALDAYIHRQPSDTRHDEPVTAPAPSCTSAESGG</sequence>
<feature type="transmembrane region" description="Helical" evidence="2">
    <location>
        <begin position="600"/>
        <end position="620"/>
    </location>
</feature>
<feature type="transmembrane region" description="Helical" evidence="2">
    <location>
        <begin position="535"/>
        <end position="560"/>
    </location>
</feature>
<keyword evidence="2" id="KW-0812">Transmembrane</keyword>
<dbReference type="Proteomes" id="UP000331127">
    <property type="component" value="Unassembled WGS sequence"/>
</dbReference>
<keyword evidence="2" id="KW-0472">Membrane</keyword>
<evidence type="ECO:0000313" key="5">
    <source>
        <dbReference type="Proteomes" id="UP000331127"/>
    </source>
</evidence>
<feature type="domain" description="Peptidase S33 tripeptidyl aminopeptidase-like C-terminal" evidence="3">
    <location>
        <begin position="394"/>
        <end position="478"/>
    </location>
</feature>
<feature type="transmembrane region" description="Helical" evidence="2">
    <location>
        <begin position="626"/>
        <end position="648"/>
    </location>
</feature>
<dbReference type="InterPro" id="IPR029058">
    <property type="entry name" value="AB_hydrolase_fold"/>
</dbReference>
<feature type="transmembrane region" description="Helical" evidence="2">
    <location>
        <begin position="566"/>
        <end position="588"/>
    </location>
</feature>
<dbReference type="RefSeq" id="WP_155355077.1">
    <property type="nucleotide sequence ID" value="NZ_BAAAHL010000040.1"/>
</dbReference>
<accession>A0A5M3WN06</accession>
<name>A0A5M3WN06_9ACTN</name>
<dbReference type="OrthoDB" id="9796770at2"/>
<gene>
    <name evidence="4" type="ORF">Amac_031350</name>
</gene>
<proteinExistence type="predicted"/>
<evidence type="ECO:0000256" key="2">
    <source>
        <dbReference type="SAM" id="Phobius"/>
    </source>
</evidence>
<dbReference type="SUPFAM" id="SSF53474">
    <property type="entry name" value="alpha/beta-Hydrolases"/>
    <property type="match status" value="1"/>
</dbReference>
<keyword evidence="2" id="KW-1133">Transmembrane helix</keyword>
<reference evidence="4 5" key="1">
    <citation type="submission" date="2019-10" db="EMBL/GenBank/DDBJ databases">
        <title>Whole genome shotgun sequence of Acrocarpospora macrocephala NBRC 16266.</title>
        <authorList>
            <person name="Ichikawa N."/>
            <person name="Kimura A."/>
            <person name="Kitahashi Y."/>
            <person name="Komaki H."/>
            <person name="Oguchi A."/>
        </authorList>
    </citation>
    <scope>NUCLEOTIDE SEQUENCE [LARGE SCALE GENOMIC DNA]</scope>
    <source>
        <strain evidence="4 5">NBRC 16266</strain>
    </source>
</reference>
<dbReference type="Pfam" id="PF08386">
    <property type="entry name" value="Abhydrolase_4"/>
    <property type="match status" value="1"/>
</dbReference>
<evidence type="ECO:0000313" key="4">
    <source>
        <dbReference type="EMBL" id="GES09539.1"/>
    </source>
</evidence>
<evidence type="ECO:0000259" key="3">
    <source>
        <dbReference type="Pfam" id="PF08386"/>
    </source>
</evidence>
<feature type="transmembrane region" description="Helical" evidence="2">
    <location>
        <begin position="500"/>
        <end position="523"/>
    </location>
</feature>